<dbReference type="EMBL" id="SDMP01000018">
    <property type="protein sequence ID" value="RYQ95014.1"/>
    <property type="molecule type" value="Genomic_DNA"/>
</dbReference>
<sequence length="210" mass="23144">MTITKKKNKEEEERPITHSPSSPIFADFLLSQLSTLSYSLAHHSKESLNAAVRCAQRPPFLPRWCLVPPSPFANLLPSESRTALNPSLHHRRKEWATAAARHTQGLLSSSFWRSLRKAKKTLAITTAASSGILPRPSILLRLLTRASAAQVIESLSLRGLKLCPLAFLLPPSSSERYVCSVSALGSWLVTRKYFIKTTGAATYNRQVGPG</sequence>
<dbReference type="Proteomes" id="UP000289738">
    <property type="component" value="Chromosome B08"/>
</dbReference>
<proteinExistence type="predicted"/>
<keyword evidence="2" id="KW-1185">Reference proteome</keyword>
<evidence type="ECO:0000313" key="2">
    <source>
        <dbReference type="Proteomes" id="UP000289738"/>
    </source>
</evidence>
<gene>
    <name evidence="1" type="ORF">Ahy_B08g089994</name>
</gene>
<reference evidence="1 2" key="1">
    <citation type="submission" date="2019-01" db="EMBL/GenBank/DDBJ databases">
        <title>Sequencing of cultivated peanut Arachis hypogaea provides insights into genome evolution and oil improvement.</title>
        <authorList>
            <person name="Chen X."/>
        </authorList>
    </citation>
    <scope>NUCLEOTIDE SEQUENCE [LARGE SCALE GENOMIC DNA]</scope>
    <source>
        <strain evidence="2">cv. Fuhuasheng</strain>
        <tissue evidence="1">Leaves</tissue>
    </source>
</reference>
<accession>A0A444XZB2</accession>
<comment type="caution">
    <text evidence="1">The sequence shown here is derived from an EMBL/GenBank/DDBJ whole genome shotgun (WGS) entry which is preliminary data.</text>
</comment>
<organism evidence="1 2">
    <name type="scientific">Arachis hypogaea</name>
    <name type="common">Peanut</name>
    <dbReference type="NCBI Taxonomy" id="3818"/>
    <lineage>
        <taxon>Eukaryota</taxon>
        <taxon>Viridiplantae</taxon>
        <taxon>Streptophyta</taxon>
        <taxon>Embryophyta</taxon>
        <taxon>Tracheophyta</taxon>
        <taxon>Spermatophyta</taxon>
        <taxon>Magnoliopsida</taxon>
        <taxon>eudicotyledons</taxon>
        <taxon>Gunneridae</taxon>
        <taxon>Pentapetalae</taxon>
        <taxon>rosids</taxon>
        <taxon>fabids</taxon>
        <taxon>Fabales</taxon>
        <taxon>Fabaceae</taxon>
        <taxon>Papilionoideae</taxon>
        <taxon>50 kb inversion clade</taxon>
        <taxon>dalbergioids sensu lato</taxon>
        <taxon>Dalbergieae</taxon>
        <taxon>Pterocarpus clade</taxon>
        <taxon>Arachis</taxon>
    </lineage>
</organism>
<evidence type="ECO:0000313" key="1">
    <source>
        <dbReference type="EMBL" id="RYQ95014.1"/>
    </source>
</evidence>
<name>A0A444XZB2_ARAHY</name>
<dbReference type="AlphaFoldDB" id="A0A444XZB2"/>
<protein>
    <submittedName>
        <fullName evidence="1">Uncharacterized protein</fullName>
    </submittedName>
</protein>